<protein>
    <submittedName>
        <fullName evidence="2">DNA replication protein DnaC</fullName>
    </submittedName>
</protein>
<dbReference type="GO" id="GO:0005524">
    <property type="term" value="F:ATP binding"/>
    <property type="evidence" value="ECO:0007669"/>
    <property type="project" value="InterPro"/>
</dbReference>
<gene>
    <name evidence="2" type="primary">dnaC_1</name>
    <name evidence="2" type="ORF">Mal48_13030</name>
</gene>
<dbReference type="EMBL" id="CP036267">
    <property type="protein sequence ID" value="QDT32063.1"/>
    <property type="molecule type" value="Genomic_DNA"/>
</dbReference>
<name>A0A517QK98_9PLAN</name>
<dbReference type="AlphaFoldDB" id="A0A517QK98"/>
<dbReference type="InterPro" id="IPR002611">
    <property type="entry name" value="IstB_ATP-bd"/>
</dbReference>
<dbReference type="Proteomes" id="UP000315724">
    <property type="component" value="Chromosome"/>
</dbReference>
<dbReference type="PANTHER" id="PTHR30050:SF4">
    <property type="entry name" value="ATP-BINDING PROTEIN RV3427C IN INSERTION SEQUENCE-RELATED"/>
    <property type="match status" value="1"/>
</dbReference>
<dbReference type="PANTHER" id="PTHR30050">
    <property type="entry name" value="CHROMOSOMAL REPLICATION INITIATOR PROTEIN DNAA"/>
    <property type="match status" value="1"/>
</dbReference>
<dbReference type="Pfam" id="PF01695">
    <property type="entry name" value="IstB_IS21"/>
    <property type="match status" value="1"/>
</dbReference>
<organism evidence="2 3">
    <name type="scientific">Thalassoglobus polymorphus</name>
    <dbReference type="NCBI Taxonomy" id="2527994"/>
    <lineage>
        <taxon>Bacteria</taxon>
        <taxon>Pseudomonadati</taxon>
        <taxon>Planctomycetota</taxon>
        <taxon>Planctomycetia</taxon>
        <taxon>Planctomycetales</taxon>
        <taxon>Planctomycetaceae</taxon>
        <taxon>Thalassoglobus</taxon>
    </lineage>
</organism>
<proteinExistence type="predicted"/>
<dbReference type="InterPro" id="IPR027417">
    <property type="entry name" value="P-loop_NTPase"/>
</dbReference>
<dbReference type="GO" id="GO:0006260">
    <property type="term" value="P:DNA replication"/>
    <property type="evidence" value="ECO:0007669"/>
    <property type="project" value="TreeGrafter"/>
</dbReference>
<evidence type="ECO:0000313" key="3">
    <source>
        <dbReference type="Proteomes" id="UP000315724"/>
    </source>
</evidence>
<dbReference type="Gene3D" id="3.40.50.300">
    <property type="entry name" value="P-loop containing nucleotide triphosphate hydrolases"/>
    <property type="match status" value="1"/>
</dbReference>
<keyword evidence="3" id="KW-1185">Reference proteome</keyword>
<dbReference type="CDD" id="cd00009">
    <property type="entry name" value="AAA"/>
    <property type="match status" value="1"/>
</dbReference>
<dbReference type="KEGG" id="tpol:Mal48_13030"/>
<evidence type="ECO:0000259" key="1">
    <source>
        <dbReference type="Pfam" id="PF01695"/>
    </source>
</evidence>
<evidence type="ECO:0000313" key="2">
    <source>
        <dbReference type="EMBL" id="QDT32063.1"/>
    </source>
</evidence>
<reference evidence="2 3" key="1">
    <citation type="submission" date="2019-02" db="EMBL/GenBank/DDBJ databases">
        <title>Deep-cultivation of Planctomycetes and their phenomic and genomic characterization uncovers novel biology.</title>
        <authorList>
            <person name="Wiegand S."/>
            <person name="Jogler M."/>
            <person name="Boedeker C."/>
            <person name="Pinto D."/>
            <person name="Vollmers J."/>
            <person name="Rivas-Marin E."/>
            <person name="Kohn T."/>
            <person name="Peeters S.H."/>
            <person name="Heuer A."/>
            <person name="Rast P."/>
            <person name="Oberbeckmann S."/>
            <person name="Bunk B."/>
            <person name="Jeske O."/>
            <person name="Meyerdierks A."/>
            <person name="Storesund J.E."/>
            <person name="Kallscheuer N."/>
            <person name="Luecker S."/>
            <person name="Lage O.M."/>
            <person name="Pohl T."/>
            <person name="Merkel B.J."/>
            <person name="Hornburger P."/>
            <person name="Mueller R.-W."/>
            <person name="Bruemmer F."/>
            <person name="Labrenz M."/>
            <person name="Spormann A.M."/>
            <person name="Op den Camp H."/>
            <person name="Overmann J."/>
            <person name="Amann R."/>
            <person name="Jetten M.S.M."/>
            <person name="Mascher T."/>
            <person name="Medema M.H."/>
            <person name="Devos D.P."/>
            <person name="Kaster A.-K."/>
            <person name="Ovreas L."/>
            <person name="Rohde M."/>
            <person name="Galperin M.Y."/>
            <person name="Jogler C."/>
        </authorList>
    </citation>
    <scope>NUCLEOTIDE SEQUENCE [LARGE SCALE GENOMIC DNA]</scope>
    <source>
        <strain evidence="2 3">Mal48</strain>
    </source>
</reference>
<feature type="domain" description="IstB-like ATP-binding" evidence="1">
    <location>
        <begin position="27"/>
        <end position="245"/>
    </location>
</feature>
<sequence length="248" mass="28858">MIDELGRKKSSFESTKLRIFTDKEKNEYVANREELERKKQTKVIWENWSSMTGRFVEASFETFVYHGEEEDQNEQHRIINELLNLDLLAEVKSGKNILFIGPPGTGKDHLLFCLLRTIWEQLRGTKSVKYMNGADFRYQARKSRCNSEISEEQFIKKFRGKKIFCLSDPAPTGGEPLSASQADVLYHALEHRVFEGLPTWMTINLPPGETLLSEATRIFTAPVWERIKHRSITVLCNWQSYRKPARIL</sequence>
<accession>A0A517QK98</accession>
<dbReference type="SUPFAM" id="SSF52540">
    <property type="entry name" value="P-loop containing nucleoside triphosphate hydrolases"/>
    <property type="match status" value="1"/>
</dbReference>